<evidence type="ECO:0000256" key="1">
    <source>
        <dbReference type="SAM" id="Phobius"/>
    </source>
</evidence>
<gene>
    <name evidence="2" type="ORF">PGLA1383_LOCUS11581</name>
</gene>
<evidence type="ECO:0000313" key="2">
    <source>
        <dbReference type="EMBL" id="CAE8592966.1"/>
    </source>
</evidence>
<comment type="caution">
    <text evidence="2">The sequence shown here is derived from an EMBL/GenBank/DDBJ whole genome shotgun (WGS) entry which is preliminary data.</text>
</comment>
<keyword evidence="1" id="KW-0812">Transmembrane</keyword>
<proteinExistence type="predicted"/>
<sequence length="185" mass="20797">QLLWRHRRAKILQEPIHKATVEDVSWAAQPASEDCEDSGDLPINELFKAISSGNEGRMSGREWRSVIQLVQKNPVLNPRIQQTEVEGLVVVVLIVVVIVVVGGVVGQYNKPLTNNQDGTSSYRLLLFPPFSCLFSSCWLLLFPLFFCLLLLVITCFLFSCLVFLFVFILVVVVVSSVFFLFISCC</sequence>
<accession>A0A813DY45</accession>
<keyword evidence="3" id="KW-1185">Reference proteome</keyword>
<protein>
    <submittedName>
        <fullName evidence="2">Uncharacterized protein</fullName>
    </submittedName>
</protein>
<feature type="transmembrane region" description="Helical" evidence="1">
    <location>
        <begin position="160"/>
        <end position="182"/>
    </location>
</feature>
<keyword evidence="1" id="KW-1133">Transmembrane helix</keyword>
<organism evidence="2 3">
    <name type="scientific">Polarella glacialis</name>
    <name type="common">Dinoflagellate</name>
    <dbReference type="NCBI Taxonomy" id="89957"/>
    <lineage>
        <taxon>Eukaryota</taxon>
        <taxon>Sar</taxon>
        <taxon>Alveolata</taxon>
        <taxon>Dinophyceae</taxon>
        <taxon>Suessiales</taxon>
        <taxon>Suessiaceae</taxon>
        <taxon>Polarella</taxon>
    </lineage>
</organism>
<evidence type="ECO:0000313" key="3">
    <source>
        <dbReference type="Proteomes" id="UP000654075"/>
    </source>
</evidence>
<dbReference type="Proteomes" id="UP000654075">
    <property type="component" value="Unassembled WGS sequence"/>
</dbReference>
<reference evidence="2" key="1">
    <citation type="submission" date="2021-02" db="EMBL/GenBank/DDBJ databases">
        <authorList>
            <person name="Dougan E. K."/>
            <person name="Rhodes N."/>
            <person name="Thang M."/>
            <person name="Chan C."/>
        </authorList>
    </citation>
    <scope>NUCLEOTIDE SEQUENCE</scope>
</reference>
<feature type="transmembrane region" description="Helical" evidence="1">
    <location>
        <begin position="126"/>
        <end position="153"/>
    </location>
</feature>
<feature type="transmembrane region" description="Helical" evidence="1">
    <location>
        <begin position="87"/>
        <end position="106"/>
    </location>
</feature>
<dbReference type="EMBL" id="CAJNNV010006006">
    <property type="protein sequence ID" value="CAE8592966.1"/>
    <property type="molecule type" value="Genomic_DNA"/>
</dbReference>
<feature type="non-terminal residue" evidence="2">
    <location>
        <position position="185"/>
    </location>
</feature>
<dbReference type="AlphaFoldDB" id="A0A813DY45"/>
<name>A0A813DY45_POLGL</name>
<keyword evidence="1" id="KW-0472">Membrane</keyword>